<evidence type="ECO:0008006" key="3">
    <source>
        <dbReference type="Google" id="ProtNLM"/>
    </source>
</evidence>
<comment type="caution">
    <text evidence="1">The sequence shown here is derived from an EMBL/GenBank/DDBJ whole genome shotgun (WGS) entry which is preliminary data.</text>
</comment>
<gene>
    <name evidence="1" type="ORF">CIJ84_02310</name>
</gene>
<proteinExistence type="predicted"/>
<name>A0AB37KFA7_NEIME</name>
<evidence type="ECO:0000313" key="2">
    <source>
        <dbReference type="Proteomes" id="UP000260504"/>
    </source>
</evidence>
<reference evidence="1 2" key="1">
    <citation type="submission" date="2017-08" db="EMBL/GenBank/DDBJ databases">
        <title>Meningococcal Conjunctivitis and Endemic Carriage at a Military Recruit Training Center.</title>
        <authorList>
            <person name="Bobb A.J."/>
            <person name="Galac M.R."/>
            <person name="Snesrud E."/>
            <person name="Clagett C.D."/>
        </authorList>
    </citation>
    <scope>NUCLEOTIDE SEQUENCE [LARGE SCALE GENOMIC DNA]</scope>
    <source>
        <strain evidence="1 2">MRSN431200</strain>
    </source>
</reference>
<dbReference type="AlphaFoldDB" id="A0AB37KFA7"/>
<accession>A0AB37KFA7</accession>
<dbReference type="EMBL" id="NVYQ01000028">
    <property type="protein sequence ID" value="RGB18727.1"/>
    <property type="molecule type" value="Genomic_DNA"/>
</dbReference>
<sequence length="81" mass="9135">MRETCFRCKYADFKTQLDTPMRGFAKCAKARNEMEKATYYPRTKPCATGAFRTASEAVIARRSAVLGENPLQCAKFEQESG</sequence>
<dbReference type="Proteomes" id="UP000260504">
    <property type="component" value="Unassembled WGS sequence"/>
</dbReference>
<organism evidence="1 2">
    <name type="scientific">Neisseria meningitidis</name>
    <dbReference type="NCBI Taxonomy" id="487"/>
    <lineage>
        <taxon>Bacteria</taxon>
        <taxon>Pseudomonadati</taxon>
        <taxon>Pseudomonadota</taxon>
        <taxon>Betaproteobacteria</taxon>
        <taxon>Neisseriales</taxon>
        <taxon>Neisseriaceae</taxon>
        <taxon>Neisseria</taxon>
    </lineage>
</organism>
<evidence type="ECO:0000313" key="1">
    <source>
        <dbReference type="EMBL" id="RGB18727.1"/>
    </source>
</evidence>
<protein>
    <recommendedName>
        <fullName evidence="3">Phage associated protein</fullName>
    </recommendedName>
</protein>